<gene>
    <name evidence="2" type="ORF">EJB05_27866</name>
</gene>
<reference evidence="2 3" key="1">
    <citation type="journal article" date="2019" name="Sci. Rep.">
        <title>A high-quality genome of Eragrostis curvula grass provides insights into Poaceae evolution and supports new strategies to enhance forage quality.</title>
        <authorList>
            <person name="Carballo J."/>
            <person name="Santos B.A.C.M."/>
            <person name="Zappacosta D."/>
            <person name="Garbus I."/>
            <person name="Selva J.P."/>
            <person name="Gallo C.A."/>
            <person name="Diaz A."/>
            <person name="Albertini E."/>
            <person name="Caccamo M."/>
            <person name="Echenique V."/>
        </authorList>
    </citation>
    <scope>NUCLEOTIDE SEQUENCE [LARGE SCALE GENOMIC DNA]</scope>
    <source>
        <strain evidence="3">cv. Victoria</strain>
        <tissue evidence="2">Leaf</tissue>
    </source>
</reference>
<dbReference type="OrthoDB" id="693541at2759"/>
<dbReference type="Pfam" id="PF13966">
    <property type="entry name" value="zf-RVT"/>
    <property type="match status" value="1"/>
</dbReference>
<dbReference type="EMBL" id="RWGY01000013">
    <property type="protein sequence ID" value="TVU25372.1"/>
    <property type="molecule type" value="Genomic_DNA"/>
</dbReference>
<evidence type="ECO:0000313" key="2">
    <source>
        <dbReference type="EMBL" id="TVU25372.1"/>
    </source>
</evidence>
<keyword evidence="3" id="KW-1185">Reference proteome</keyword>
<comment type="caution">
    <text evidence="2">The sequence shown here is derived from an EMBL/GenBank/DDBJ whole genome shotgun (WGS) entry which is preliminary data.</text>
</comment>
<dbReference type="Proteomes" id="UP000324897">
    <property type="component" value="Chromosome 2"/>
</dbReference>
<name>A0A5J9UNM5_9POAL</name>
<dbReference type="AlphaFoldDB" id="A0A5J9UNM5"/>
<accession>A0A5J9UNM5</accession>
<sequence length="269" mass="30597">MLKSCLYPHDIDEVLKIRLSSTTEEDIIAWHYEKSGLFYVRSANRLALQLDQAEQRQDGSSTHADGSRGLWQKIWKAPVPQKLRVFAWRLAQDGLATQQNRKRRTLTKIATCQICGKEDESAFHAVVRCTKAMALRCELRKDWSLPDEKQFVFNGPDWLLMLLGSVDEVVGACILLLFWRAWHLRNDCIYGKGTGRLLPEIVFRSVNREANQIAHLLAQQAMRCKEFVVRRFDFPLCVKTLVELESVVGAANPSGSRSGQHLSCISAVL</sequence>
<proteinExistence type="predicted"/>
<organism evidence="2 3">
    <name type="scientific">Eragrostis curvula</name>
    <name type="common">weeping love grass</name>
    <dbReference type="NCBI Taxonomy" id="38414"/>
    <lineage>
        <taxon>Eukaryota</taxon>
        <taxon>Viridiplantae</taxon>
        <taxon>Streptophyta</taxon>
        <taxon>Embryophyta</taxon>
        <taxon>Tracheophyta</taxon>
        <taxon>Spermatophyta</taxon>
        <taxon>Magnoliopsida</taxon>
        <taxon>Liliopsida</taxon>
        <taxon>Poales</taxon>
        <taxon>Poaceae</taxon>
        <taxon>PACMAD clade</taxon>
        <taxon>Chloridoideae</taxon>
        <taxon>Eragrostideae</taxon>
        <taxon>Eragrostidinae</taxon>
        <taxon>Eragrostis</taxon>
    </lineage>
</organism>
<protein>
    <recommendedName>
        <fullName evidence="1">Reverse transcriptase zinc-binding domain-containing protein</fullName>
    </recommendedName>
</protein>
<dbReference type="InterPro" id="IPR026960">
    <property type="entry name" value="RVT-Znf"/>
</dbReference>
<feature type="non-terminal residue" evidence="2">
    <location>
        <position position="1"/>
    </location>
</feature>
<dbReference type="Gramene" id="TVU25372">
    <property type="protein sequence ID" value="TVU25372"/>
    <property type="gene ID" value="EJB05_27866"/>
</dbReference>
<evidence type="ECO:0000313" key="3">
    <source>
        <dbReference type="Proteomes" id="UP000324897"/>
    </source>
</evidence>
<evidence type="ECO:0000259" key="1">
    <source>
        <dbReference type="Pfam" id="PF13966"/>
    </source>
</evidence>
<feature type="domain" description="Reverse transcriptase zinc-binding" evidence="1">
    <location>
        <begin position="69"/>
        <end position="133"/>
    </location>
</feature>